<feature type="transmembrane region" description="Helical" evidence="6">
    <location>
        <begin position="60"/>
        <end position="83"/>
    </location>
</feature>
<protein>
    <submittedName>
        <fullName evidence="8">Type II secretion system F family protein</fullName>
    </submittedName>
</protein>
<dbReference type="Pfam" id="PF00482">
    <property type="entry name" value="T2SSF"/>
    <property type="match status" value="1"/>
</dbReference>
<dbReference type="AlphaFoldDB" id="A0A927F0F9"/>
<keyword evidence="9" id="KW-1185">Reference proteome</keyword>
<evidence type="ECO:0000256" key="1">
    <source>
        <dbReference type="ARBA" id="ARBA00004651"/>
    </source>
</evidence>
<dbReference type="GO" id="GO:0005886">
    <property type="term" value="C:plasma membrane"/>
    <property type="evidence" value="ECO:0007669"/>
    <property type="project" value="UniProtKB-SubCell"/>
</dbReference>
<gene>
    <name evidence="8" type="ORF">IF129_11065</name>
</gene>
<evidence type="ECO:0000256" key="5">
    <source>
        <dbReference type="ARBA" id="ARBA00023136"/>
    </source>
</evidence>
<evidence type="ECO:0000256" key="6">
    <source>
        <dbReference type="SAM" id="Phobius"/>
    </source>
</evidence>
<keyword evidence="2" id="KW-1003">Cell membrane</keyword>
<evidence type="ECO:0000256" key="4">
    <source>
        <dbReference type="ARBA" id="ARBA00022989"/>
    </source>
</evidence>
<reference evidence="8" key="1">
    <citation type="submission" date="2020-09" db="EMBL/GenBank/DDBJ databases">
        <title>Secondary metabolite and genome analysis of marine Streptomyces chumphonensis KK1-2T.</title>
        <authorList>
            <person name="Phongsopitanun W."/>
            <person name="Kanchanasin P."/>
            <person name="Pittayakhajonwut P."/>
            <person name="Suwanborirux K."/>
            <person name="Tanasupawat S."/>
        </authorList>
    </citation>
    <scope>NUCLEOTIDE SEQUENCE</scope>
    <source>
        <strain evidence="8">KK1-2</strain>
    </source>
</reference>
<sequence>MVGGPDPSRRRVRLLCAGGGPQGVAGVLRRALPSSLRASETAARLRARAGPHWLCPPVGVGLGFLGESVLPVLAGALAAPLVGRWRRTGARRRAAERREAAVIELCAALAAEVRAGRQPEQALPTVIEIGGAALGGPGADVLAAVRFGGDVPAALRRAAELPGARGLAGVAACWRVAVDGGAGLADGLDRVAGALRAERDQREELRAQLAGPRATAVTLALLPVFGVLLGTAMGAEPLRFLLHSPAGWVLLAGAVLLECAGLAWTRRIVQVAEGARSARPARSVERRAPS</sequence>
<accession>A0A927F0F9</accession>
<name>A0A927F0F9_9ACTN</name>
<dbReference type="RefSeq" id="WP_191209535.1">
    <property type="nucleotide sequence ID" value="NZ_BAABKL010000050.1"/>
</dbReference>
<dbReference type="EMBL" id="JACXYU010000004">
    <property type="protein sequence ID" value="MBD3932091.1"/>
    <property type="molecule type" value="Genomic_DNA"/>
</dbReference>
<organism evidence="8 9">
    <name type="scientific">Streptomyces chumphonensis</name>
    <dbReference type="NCBI Taxonomy" id="1214925"/>
    <lineage>
        <taxon>Bacteria</taxon>
        <taxon>Bacillati</taxon>
        <taxon>Actinomycetota</taxon>
        <taxon>Actinomycetes</taxon>
        <taxon>Kitasatosporales</taxon>
        <taxon>Streptomycetaceae</taxon>
        <taxon>Streptomyces</taxon>
    </lineage>
</organism>
<comment type="caution">
    <text evidence="8">The sequence shown here is derived from an EMBL/GenBank/DDBJ whole genome shotgun (WGS) entry which is preliminary data.</text>
</comment>
<dbReference type="PANTHER" id="PTHR35007:SF4">
    <property type="entry name" value="CONSERVED TRANSMEMBRANE PROTEIN-RELATED"/>
    <property type="match status" value="1"/>
</dbReference>
<dbReference type="InterPro" id="IPR018076">
    <property type="entry name" value="T2SS_GspF_dom"/>
</dbReference>
<dbReference type="PANTHER" id="PTHR35007">
    <property type="entry name" value="INTEGRAL MEMBRANE PROTEIN-RELATED"/>
    <property type="match status" value="1"/>
</dbReference>
<dbReference type="Proteomes" id="UP000632289">
    <property type="component" value="Unassembled WGS sequence"/>
</dbReference>
<feature type="domain" description="Type II secretion system protein GspF" evidence="7">
    <location>
        <begin position="106"/>
        <end position="228"/>
    </location>
</feature>
<evidence type="ECO:0000259" key="7">
    <source>
        <dbReference type="Pfam" id="PF00482"/>
    </source>
</evidence>
<evidence type="ECO:0000256" key="2">
    <source>
        <dbReference type="ARBA" id="ARBA00022475"/>
    </source>
</evidence>
<proteinExistence type="predicted"/>
<feature type="transmembrane region" description="Helical" evidence="6">
    <location>
        <begin position="214"/>
        <end position="234"/>
    </location>
</feature>
<feature type="transmembrane region" description="Helical" evidence="6">
    <location>
        <begin position="246"/>
        <end position="264"/>
    </location>
</feature>
<evidence type="ECO:0000313" key="8">
    <source>
        <dbReference type="EMBL" id="MBD3932091.1"/>
    </source>
</evidence>
<keyword evidence="5 6" id="KW-0472">Membrane</keyword>
<evidence type="ECO:0000256" key="3">
    <source>
        <dbReference type="ARBA" id="ARBA00022692"/>
    </source>
</evidence>
<comment type="subcellular location">
    <subcellularLocation>
        <location evidence="1">Cell membrane</location>
        <topology evidence="1">Multi-pass membrane protein</topology>
    </subcellularLocation>
</comment>
<keyword evidence="4 6" id="KW-1133">Transmembrane helix</keyword>
<keyword evidence="3 6" id="KW-0812">Transmembrane</keyword>
<evidence type="ECO:0000313" key="9">
    <source>
        <dbReference type="Proteomes" id="UP000632289"/>
    </source>
</evidence>